<dbReference type="PANTHER" id="PTHR30536:SF5">
    <property type="entry name" value="ALTRONATE DEHYDRATASE"/>
    <property type="match status" value="1"/>
</dbReference>
<feature type="domain" description="D-galactarate/Altronate dehydratase second" evidence="3">
    <location>
        <begin position="6"/>
        <end position="131"/>
    </location>
</feature>
<dbReference type="Proteomes" id="UP001211006">
    <property type="component" value="Unassembled WGS sequence"/>
</dbReference>
<proteinExistence type="inferred from homology"/>
<reference evidence="5" key="1">
    <citation type="submission" date="2023-01" db="EMBL/GenBank/DDBJ databases">
        <title>Human gut microbiome strain richness.</title>
        <authorList>
            <person name="Chen-Liaw A."/>
        </authorList>
    </citation>
    <scope>NUCLEOTIDE SEQUENCE</scope>
    <source>
        <strain evidence="5">2225st1_A6_2225SCRN_200828</strain>
    </source>
</reference>
<dbReference type="Pfam" id="PF20629">
    <property type="entry name" value="GD_AH_C"/>
    <property type="match status" value="1"/>
</dbReference>
<gene>
    <name evidence="5" type="ORF">PND83_17790</name>
</gene>
<dbReference type="AlphaFoldDB" id="A0AAW6C9R4"/>
<protein>
    <submittedName>
        <fullName evidence="5">UxaA family hydrolase</fullName>
    </submittedName>
</protein>
<dbReference type="InterPro" id="IPR048332">
    <property type="entry name" value="GD_AH_C"/>
</dbReference>
<dbReference type="GO" id="GO:0016787">
    <property type="term" value="F:hydrolase activity"/>
    <property type="evidence" value="ECO:0007669"/>
    <property type="project" value="UniProtKB-KW"/>
</dbReference>
<evidence type="ECO:0000313" key="6">
    <source>
        <dbReference type="Proteomes" id="UP001211006"/>
    </source>
</evidence>
<name>A0AAW6C9R4_FLAPL</name>
<feature type="domain" description="D-galactarate/Altronate dehydratase C-terminal" evidence="4">
    <location>
        <begin position="141"/>
        <end position="381"/>
    </location>
</feature>
<dbReference type="EMBL" id="JAQLWO010000023">
    <property type="protein sequence ID" value="MDB7907839.1"/>
    <property type="molecule type" value="Genomic_DNA"/>
</dbReference>
<dbReference type="RefSeq" id="WP_009260592.1">
    <property type="nucleotide sequence ID" value="NZ_JADMOW010000028.1"/>
</dbReference>
<organism evidence="5 6">
    <name type="scientific">Flavonifractor plautii</name>
    <name type="common">Fusobacterium plautii</name>
    <dbReference type="NCBI Taxonomy" id="292800"/>
    <lineage>
        <taxon>Bacteria</taxon>
        <taxon>Bacillati</taxon>
        <taxon>Bacillota</taxon>
        <taxon>Clostridia</taxon>
        <taxon>Eubacteriales</taxon>
        <taxon>Oscillospiraceae</taxon>
        <taxon>Flavonifractor</taxon>
    </lineage>
</organism>
<comment type="caution">
    <text evidence="5">The sequence shown here is derived from an EMBL/GenBank/DDBJ whole genome shotgun (WGS) entry which is preliminary data.</text>
</comment>
<keyword evidence="2" id="KW-0456">Lyase</keyword>
<evidence type="ECO:0000256" key="1">
    <source>
        <dbReference type="ARBA" id="ARBA00010986"/>
    </source>
</evidence>
<evidence type="ECO:0000313" key="5">
    <source>
        <dbReference type="EMBL" id="MDB7907839.1"/>
    </source>
</evidence>
<evidence type="ECO:0000256" key="2">
    <source>
        <dbReference type="ARBA" id="ARBA00023239"/>
    </source>
</evidence>
<dbReference type="InterPro" id="IPR052172">
    <property type="entry name" value="UxaA_altronate/galactarate_dh"/>
</dbReference>
<evidence type="ECO:0000259" key="4">
    <source>
        <dbReference type="Pfam" id="PF20629"/>
    </source>
</evidence>
<evidence type="ECO:0000259" key="3">
    <source>
        <dbReference type="Pfam" id="PF04295"/>
    </source>
</evidence>
<comment type="similarity">
    <text evidence="1">Belongs to the UxaA family.</text>
</comment>
<sequence>MKTFYAYARANGSYGIRNHVAVISAMDNSNFIARRVAACVTGTVEVCPCFGRGEVGADLEQHIATLGGLGANPNVFAAVVVTMEPVIAGRIADIIRDSGKEVVVCSCDECGGTINTTCRAVRYAKEFVIKASEQKRVEVPISELMLGVECGGSDSVSGLISNPATGMVADKVVDEGGRVVLSETTEWMGAEESLRTRAVTPELGQRIVDAIKWYEDYIISIGVDIKGTNPAPDNIKGGLSTIEEKALGAVEKGGTRPIQDLITYNGKVSHRGLTLLDASPGGVENTTSLTSIGCQLIIFSTGKGNPIGNPITPTIKVTGNARTMDSYGDNIDVDISAVMTEGMELSEAGDLLYERMLEYCNGKLTTAEVLGDTEVAVTRLGYTV</sequence>
<keyword evidence="5" id="KW-0378">Hydrolase</keyword>
<dbReference type="PANTHER" id="PTHR30536">
    <property type="entry name" value="ALTRONATE/GALACTARATE DEHYDRATASE"/>
    <property type="match status" value="1"/>
</dbReference>
<dbReference type="GO" id="GO:0016829">
    <property type="term" value="F:lyase activity"/>
    <property type="evidence" value="ECO:0007669"/>
    <property type="project" value="UniProtKB-KW"/>
</dbReference>
<dbReference type="Pfam" id="PF04295">
    <property type="entry name" value="GD_AH_second"/>
    <property type="match status" value="1"/>
</dbReference>
<dbReference type="GO" id="GO:0019698">
    <property type="term" value="P:D-galacturonate catabolic process"/>
    <property type="evidence" value="ECO:0007669"/>
    <property type="project" value="TreeGrafter"/>
</dbReference>
<dbReference type="InterPro" id="IPR007392">
    <property type="entry name" value="GD_AH_second"/>
</dbReference>
<accession>A0AAW6C9R4</accession>